<comment type="caution">
    <text evidence="1">The sequence shown here is derived from an EMBL/GenBank/DDBJ whole genome shotgun (WGS) entry which is preliminary data.</text>
</comment>
<sequence length="134" mass="15497">SIPINYLGIPLFKGRAQALYFEDLVERITSRIKKWKCKLLSFGGKLTFIKSVISSMPIHILSLFKVPKMVSNRIQKLFANFLWNSQGNSRLHWIVWHQICHPFAEGGLGIRNMNTVMQSLQSKFAWRFTQGDSL</sequence>
<dbReference type="STRING" id="3775.A0A1Q3BGS0"/>
<dbReference type="OrthoDB" id="1932527at2759"/>
<accession>A0A1Q3BGS0</accession>
<dbReference type="EMBL" id="BDDD01000524">
    <property type="protein sequence ID" value="GAV67200.1"/>
    <property type="molecule type" value="Genomic_DNA"/>
</dbReference>
<dbReference type="PANTHER" id="PTHR33116:SF80">
    <property type="entry name" value="REVERSE TRANSCRIPTASE ZINC-BINDING DOMAIN-CONTAINING PROTEIN"/>
    <property type="match status" value="1"/>
</dbReference>
<dbReference type="Proteomes" id="UP000187406">
    <property type="component" value="Unassembled WGS sequence"/>
</dbReference>
<evidence type="ECO:0000313" key="2">
    <source>
        <dbReference type="Proteomes" id="UP000187406"/>
    </source>
</evidence>
<reference evidence="2" key="1">
    <citation type="submission" date="2016-04" db="EMBL/GenBank/DDBJ databases">
        <title>Cephalotus genome sequencing.</title>
        <authorList>
            <person name="Fukushima K."/>
            <person name="Hasebe M."/>
            <person name="Fang X."/>
        </authorList>
    </citation>
    <scope>NUCLEOTIDE SEQUENCE [LARGE SCALE GENOMIC DNA]</scope>
    <source>
        <strain evidence="2">cv. St1</strain>
    </source>
</reference>
<dbReference type="PANTHER" id="PTHR33116">
    <property type="entry name" value="REVERSE TRANSCRIPTASE ZINC-BINDING DOMAIN-CONTAINING PROTEIN-RELATED-RELATED"/>
    <property type="match status" value="1"/>
</dbReference>
<protein>
    <submittedName>
        <fullName evidence="1">Uncharacterized protein</fullName>
    </submittedName>
</protein>
<feature type="non-terminal residue" evidence="1">
    <location>
        <position position="134"/>
    </location>
</feature>
<name>A0A1Q3BGS0_CEPFO</name>
<evidence type="ECO:0000313" key="1">
    <source>
        <dbReference type="EMBL" id="GAV67200.1"/>
    </source>
</evidence>
<dbReference type="InParanoid" id="A0A1Q3BGS0"/>
<organism evidence="1 2">
    <name type="scientific">Cephalotus follicularis</name>
    <name type="common">Albany pitcher plant</name>
    <dbReference type="NCBI Taxonomy" id="3775"/>
    <lineage>
        <taxon>Eukaryota</taxon>
        <taxon>Viridiplantae</taxon>
        <taxon>Streptophyta</taxon>
        <taxon>Embryophyta</taxon>
        <taxon>Tracheophyta</taxon>
        <taxon>Spermatophyta</taxon>
        <taxon>Magnoliopsida</taxon>
        <taxon>eudicotyledons</taxon>
        <taxon>Gunneridae</taxon>
        <taxon>Pentapetalae</taxon>
        <taxon>rosids</taxon>
        <taxon>fabids</taxon>
        <taxon>Oxalidales</taxon>
        <taxon>Cephalotaceae</taxon>
        <taxon>Cephalotus</taxon>
    </lineage>
</organism>
<gene>
    <name evidence="1" type="ORF">CFOL_v3_10708</name>
</gene>
<keyword evidence="2" id="KW-1185">Reference proteome</keyword>
<dbReference type="AlphaFoldDB" id="A0A1Q3BGS0"/>
<feature type="non-terminal residue" evidence="1">
    <location>
        <position position="1"/>
    </location>
</feature>
<proteinExistence type="predicted"/>